<comment type="caution">
    <text evidence="2">The sequence shown here is derived from an EMBL/GenBank/DDBJ whole genome shotgun (WGS) entry which is preliminary data.</text>
</comment>
<organism evidence="2 3">
    <name type="scientific">Skeletonema marinoi</name>
    <dbReference type="NCBI Taxonomy" id="267567"/>
    <lineage>
        <taxon>Eukaryota</taxon>
        <taxon>Sar</taxon>
        <taxon>Stramenopiles</taxon>
        <taxon>Ochrophyta</taxon>
        <taxon>Bacillariophyta</taxon>
        <taxon>Coscinodiscophyceae</taxon>
        <taxon>Thalassiosirophycidae</taxon>
        <taxon>Thalassiosirales</taxon>
        <taxon>Skeletonemataceae</taxon>
        <taxon>Skeletonema</taxon>
        <taxon>Skeletonema marinoi-dohrnii complex</taxon>
    </lineage>
</organism>
<keyword evidence="1" id="KW-0732">Signal</keyword>
<protein>
    <submittedName>
        <fullName evidence="2">Uncharacterized protein</fullName>
    </submittedName>
</protein>
<feature type="chain" id="PRO_5042276515" evidence="1">
    <location>
        <begin position="20"/>
        <end position="107"/>
    </location>
</feature>
<accession>A0AAD8YGK8</accession>
<evidence type="ECO:0000313" key="3">
    <source>
        <dbReference type="Proteomes" id="UP001224775"/>
    </source>
</evidence>
<dbReference type="AlphaFoldDB" id="A0AAD8YGK8"/>
<sequence>MIRSTLLLVVAAAISGADAFAPVGMATRVNTQLFMDDTGAKKLEDTLKADPQLKESSRATILECDDMECATAQCTQDNRGNWHCEGGLEGERDNVKTQVLMHSDNDD</sequence>
<reference evidence="2" key="1">
    <citation type="submission" date="2023-06" db="EMBL/GenBank/DDBJ databases">
        <title>Survivors Of The Sea: Transcriptome response of Skeletonema marinoi to long-term dormancy.</title>
        <authorList>
            <person name="Pinder M.I.M."/>
            <person name="Kourtchenko O."/>
            <person name="Robertson E.K."/>
            <person name="Larsson T."/>
            <person name="Maumus F."/>
            <person name="Osuna-Cruz C.M."/>
            <person name="Vancaester E."/>
            <person name="Stenow R."/>
            <person name="Vandepoele K."/>
            <person name="Ploug H."/>
            <person name="Bruchert V."/>
            <person name="Godhe A."/>
            <person name="Topel M."/>
        </authorList>
    </citation>
    <scope>NUCLEOTIDE SEQUENCE</scope>
    <source>
        <strain evidence="2">R05AC</strain>
    </source>
</reference>
<dbReference type="EMBL" id="JATAAI010000005">
    <property type="protein sequence ID" value="KAK1745727.1"/>
    <property type="molecule type" value="Genomic_DNA"/>
</dbReference>
<keyword evidence="3" id="KW-1185">Reference proteome</keyword>
<dbReference type="Proteomes" id="UP001224775">
    <property type="component" value="Unassembled WGS sequence"/>
</dbReference>
<proteinExistence type="predicted"/>
<gene>
    <name evidence="2" type="ORF">QTG54_003651</name>
</gene>
<name>A0AAD8YGK8_9STRA</name>
<feature type="signal peptide" evidence="1">
    <location>
        <begin position="1"/>
        <end position="19"/>
    </location>
</feature>
<evidence type="ECO:0000256" key="1">
    <source>
        <dbReference type="SAM" id="SignalP"/>
    </source>
</evidence>
<evidence type="ECO:0000313" key="2">
    <source>
        <dbReference type="EMBL" id="KAK1745727.1"/>
    </source>
</evidence>